<dbReference type="STRING" id="391595.RLO149_c004530"/>
<evidence type="ECO:0008006" key="3">
    <source>
        <dbReference type="Google" id="ProtNLM"/>
    </source>
</evidence>
<accession>F7ZIG2</accession>
<reference evidence="1 2" key="1">
    <citation type="journal article" date="2011" name="BMC Genomics">
        <title>Comparative genome analysis and genome-guided physiological analysis of Roseobacter litoralis.</title>
        <authorList>
            <person name="Kalhoefer D."/>
            <person name="Thole S."/>
            <person name="Voget S."/>
            <person name="Lehmann R."/>
            <person name="Liesegang H."/>
            <person name="Wollher A."/>
            <person name="Daniel R."/>
            <person name="Simon M."/>
            <person name="Brinkhoff T."/>
        </authorList>
    </citation>
    <scope>NUCLEOTIDE SEQUENCE [LARGE SCALE GENOMIC DNA]</scope>
    <source>
        <strain evidence="2">ATCC 49566 / DSM 6996 / JCM 21268 / NBRC 15278 / OCh 149</strain>
    </source>
</reference>
<keyword evidence="2" id="KW-1185">Reference proteome</keyword>
<evidence type="ECO:0000313" key="2">
    <source>
        <dbReference type="Proteomes" id="UP000001353"/>
    </source>
</evidence>
<dbReference type="KEGG" id="rli:RLO149_c004530"/>
<proteinExistence type="predicted"/>
<gene>
    <name evidence="1" type="ordered locus">RLO149_c004530</name>
</gene>
<protein>
    <recommendedName>
        <fullName evidence="3">Lipoprotein</fullName>
    </recommendedName>
</protein>
<dbReference type="HOGENOM" id="CLU_2452736_0_0_5"/>
<dbReference type="AlphaFoldDB" id="F7ZIG2"/>
<name>F7ZIG2_ROSLO</name>
<dbReference type="Proteomes" id="UP000001353">
    <property type="component" value="Chromosome"/>
</dbReference>
<sequence length="89" mass="9678">MRTKTLITAVGVALAACTTVIEERITTGVYQGEEYEIRTRTLQGRNGPFEHSSAVFKGATLVCRIDSPGDCEKAAQHLINGYDDRGFNG</sequence>
<evidence type="ECO:0000313" key="1">
    <source>
        <dbReference type="EMBL" id="AEI92481.1"/>
    </source>
</evidence>
<dbReference type="OrthoDB" id="9869741at2"/>
<dbReference type="RefSeq" id="WP_013960422.1">
    <property type="nucleotide sequence ID" value="NC_015730.1"/>
</dbReference>
<dbReference type="EMBL" id="CP002623">
    <property type="protein sequence ID" value="AEI92481.1"/>
    <property type="molecule type" value="Genomic_DNA"/>
</dbReference>
<organism evidence="1 2">
    <name type="scientific">Roseobacter litoralis (strain ATCC 49566 / DSM 6996 / JCM 21268 / NBRC 15278 / OCh 149)</name>
    <dbReference type="NCBI Taxonomy" id="391595"/>
    <lineage>
        <taxon>Bacteria</taxon>
        <taxon>Pseudomonadati</taxon>
        <taxon>Pseudomonadota</taxon>
        <taxon>Alphaproteobacteria</taxon>
        <taxon>Rhodobacterales</taxon>
        <taxon>Roseobacteraceae</taxon>
        <taxon>Roseobacter</taxon>
    </lineage>
</organism>
<dbReference type="PROSITE" id="PS51257">
    <property type="entry name" value="PROKAR_LIPOPROTEIN"/>
    <property type="match status" value="1"/>
</dbReference>